<name>A0A7X3MJS0_9FIRM</name>
<feature type="domain" description="NAD(P)-binding" evidence="1">
    <location>
        <begin position="13"/>
        <end position="321"/>
    </location>
</feature>
<reference evidence="2 3" key="1">
    <citation type="submission" date="2019-12" db="EMBL/GenBank/DDBJ databases">
        <title>Sporaefaciens musculi gen. nov., sp. nov., a novel bacterium isolated from the caecum of an obese mouse.</title>
        <authorList>
            <person name="Rasmussen T.S."/>
            <person name="Streidl T."/>
            <person name="Hitch T.C.A."/>
            <person name="Wortmann E."/>
            <person name="Deptula P."/>
            <person name="Hansen M."/>
            <person name="Nielsen D.S."/>
            <person name="Clavel T."/>
            <person name="Vogensen F.K."/>
        </authorList>
    </citation>
    <scope>NUCLEOTIDE SEQUENCE [LARGE SCALE GENOMIC DNA]</scope>
    <source>
        <strain evidence="2 3">WCA-9-b2</strain>
    </source>
</reference>
<evidence type="ECO:0000313" key="2">
    <source>
        <dbReference type="EMBL" id="MXP77662.1"/>
    </source>
</evidence>
<dbReference type="InterPro" id="IPR036291">
    <property type="entry name" value="NAD(P)-bd_dom_sf"/>
</dbReference>
<dbReference type="PANTHER" id="PTHR43000">
    <property type="entry name" value="DTDP-D-GLUCOSE 4,6-DEHYDRATASE-RELATED"/>
    <property type="match status" value="1"/>
</dbReference>
<dbReference type="SUPFAM" id="SSF51735">
    <property type="entry name" value="NAD(P)-binding Rossmann-fold domains"/>
    <property type="match status" value="1"/>
</dbReference>
<dbReference type="EMBL" id="WUQX01000001">
    <property type="protein sequence ID" value="MXP77662.1"/>
    <property type="molecule type" value="Genomic_DNA"/>
</dbReference>
<keyword evidence="2" id="KW-0456">Lyase</keyword>
<dbReference type="EC" id="4.2.1.45" evidence="2"/>
<dbReference type="GO" id="GO:0047733">
    <property type="term" value="F:CDP-glucose 4,6-dehydratase activity"/>
    <property type="evidence" value="ECO:0007669"/>
    <property type="project" value="UniProtKB-EC"/>
</dbReference>
<dbReference type="InterPro" id="IPR013445">
    <property type="entry name" value="CDP_4_6_deHydtase"/>
</dbReference>
<dbReference type="RefSeq" id="WP_159753150.1">
    <property type="nucleotide sequence ID" value="NZ_CASZNZ010000041.1"/>
</dbReference>
<dbReference type="Gene3D" id="3.90.25.10">
    <property type="entry name" value="UDP-galactose 4-epimerase, domain 1"/>
    <property type="match status" value="1"/>
</dbReference>
<evidence type="ECO:0000259" key="1">
    <source>
        <dbReference type="Pfam" id="PF16363"/>
    </source>
</evidence>
<evidence type="ECO:0000313" key="3">
    <source>
        <dbReference type="Proteomes" id="UP000460412"/>
    </source>
</evidence>
<comment type="caution">
    <text evidence="2">The sequence shown here is derived from an EMBL/GenBank/DDBJ whole genome shotgun (WGS) entry which is preliminary data.</text>
</comment>
<sequence length="358" mass="40881">MELKKFYEGKKVFITGHTGFKGSWLCKVLLEWGAQLCGFSIGTPTSPSLFELLELSEHIKSVSGDIRDRVQVLKAVEAFEPDIVFHLAAQPIVLEAYKNPVYTYETNVMGTVNILEAVRNCNSVKSVINITTDKVYKNNEWYWGYREDDVLNGFDPYSNSKSCSELVTSSYINSFFSEKNLAVSTVRAGNVIGGGDFAADRILPDAYRAACERRNVIIRSPYSVRPYQHVLEPVFVYLALAAEQTRHFEIAGCYNVGPDYKNCVTTLEIVELFCRKWGSIKPEYIERDMPHEAQFLRLDCSKIKNVLHWKPIWDVDEAVSRTVDLYKLIADGKQIEDRMIEQITEYQDLLFKEKVGCI</sequence>
<protein>
    <submittedName>
        <fullName evidence="2">CDP-glucose 4,6-dehydratase</fullName>
        <ecNumber evidence="2">4.2.1.45</ecNumber>
    </submittedName>
</protein>
<organism evidence="2 3">
    <name type="scientific">Sporofaciens musculi</name>
    <dbReference type="NCBI Taxonomy" id="2681861"/>
    <lineage>
        <taxon>Bacteria</taxon>
        <taxon>Bacillati</taxon>
        <taxon>Bacillota</taxon>
        <taxon>Clostridia</taxon>
        <taxon>Lachnospirales</taxon>
        <taxon>Lachnospiraceae</taxon>
        <taxon>Sporofaciens</taxon>
    </lineage>
</organism>
<dbReference type="Pfam" id="PF16363">
    <property type="entry name" value="GDP_Man_Dehyd"/>
    <property type="match status" value="1"/>
</dbReference>
<proteinExistence type="predicted"/>
<dbReference type="Proteomes" id="UP000460412">
    <property type="component" value="Unassembled WGS sequence"/>
</dbReference>
<accession>A0A7X3MJS0</accession>
<keyword evidence="3" id="KW-1185">Reference proteome</keyword>
<dbReference type="Gene3D" id="3.40.50.720">
    <property type="entry name" value="NAD(P)-binding Rossmann-like Domain"/>
    <property type="match status" value="1"/>
</dbReference>
<dbReference type="InterPro" id="IPR016040">
    <property type="entry name" value="NAD(P)-bd_dom"/>
</dbReference>
<dbReference type="AlphaFoldDB" id="A0A7X3MJS0"/>
<gene>
    <name evidence="2" type="primary">rfbG</name>
    <name evidence="2" type="ORF">GN277_20600</name>
</gene>
<dbReference type="NCBIfam" id="TIGR02622">
    <property type="entry name" value="CDP_4_6_dhtase"/>
    <property type="match status" value="1"/>
</dbReference>